<dbReference type="Proteomes" id="UP000250796">
    <property type="component" value="Chromosome MESINF"/>
</dbReference>
<keyword evidence="7" id="KW-0289">Folate biosynthesis</keyword>
<comment type="pathway">
    <text evidence="1">Cofactor biosynthesis; tetrahydrofolate biosynthesis; 2-amino-4-hydroxy-6-hydroxymethyl-7,8-dihydropteridine diphosphate from 7,8-dihydroneopterin triphosphate: step 4/4.</text>
</comment>
<evidence type="ECO:0000256" key="4">
    <source>
        <dbReference type="ARBA" id="ARBA00022741"/>
    </source>
</evidence>
<dbReference type="CDD" id="cd00483">
    <property type="entry name" value="HPPK"/>
    <property type="match status" value="1"/>
</dbReference>
<dbReference type="PANTHER" id="PTHR43071:SF1">
    <property type="entry name" value="2-AMINO-4-HYDROXY-6-HYDROXYMETHYLDIHYDROPTERIDINE PYROPHOSPHOKINASE"/>
    <property type="match status" value="1"/>
</dbReference>
<dbReference type="EMBL" id="LS974202">
    <property type="protein sequence ID" value="SSC13512.1"/>
    <property type="molecule type" value="Genomic_DNA"/>
</dbReference>
<evidence type="ECO:0000256" key="1">
    <source>
        <dbReference type="ARBA" id="ARBA00005051"/>
    </source>
</evidence>
<dbReference type="InterPro" id="IPR035907">
    <property type="entry name" value="Hppk_sf"/>
</dbReference>
<keyword evidence="10" id="KW-1185">Reference proteome</keyword>
<evidence type="ECO:0000313" key="10">
    <source>
        <dbReference type="Proteomes" id="UP000250796"/>
    </source>
</evidence>
<keyword evidence="6" id="KW-0067">ATP-binding</keyword>
<dbReference type="PROSITE" id="PS00794">
    <property type="entry name" value="HPPK"/>
    <property type="match status" value="1"/>
</dbReference>
<accession>A0A7Z7LG92</accession>
<dbReference type="AlphaFoldDB" id="A0A7Z7LG92"/>
<gene>
    <name evidence="9" type="ORF">MESINF_2072</name>
</gene>
<dbReference type="NCBIfam" id="TIGR01498">
    <property type="entry name" value="folK"/>
    <property type="match status" value="1"/>
</dbReference>
<evidence type="ECO:0000256" key="6">
    <source>
        <dbReference type="ARBA" id="ARBA00022840"/>
    </source>
</evidence>
<evidence type="ECO:0000256" key="3">
    <source>
        <dbReference type="ARBA" id="ARBA00022679"/>
    </source>
</evidence>
<dbReference type="GO" id="GO:0046656">
    <property type="term" value="P:folic acid biosynthetic process"/>
    <property type="evidence" value="ECO:0007669"/>
    <property type="project" value="UniProtKB-KW"/>
</dbReference>
<evidence type="ECO:0000313" key="9">
    <source>
        <dbReference type="EMBL" id="SSC13512.1"/>
    </source>
</evidence>
<keyword evidence="5 9" id="KW-0418">Kinase</keyword>
<dbReference type="InterPro" id="IPR000550">
    <property type="entry name" value="Hppk"/>
</dbReference>
<dbReference type="EC" id="2.7.6.3" evidence="2"/>
<dbReference type="Gene3D" id="3.30.70.560">
    <property type="entry name" value="7,8-Dihydro-6-hydroxymethylpterin-pyrophosphokinase HPPK"/>
    <property type="match status" value="1"/>
</dbReference>
<dbReference type="RefSeq" id="WP_169699656.1">
    <property type="nucleotide sequence ID" value="NZ_LS974202.1"/>
</dbReference>
<dbReference type="GO" id="GO:0005524">
    <property type="term" value="F:ATP binding"/>
    <property type="evidence" value="ECO:0007669"/>
    <property type="project" value="UniProtKB-KW"/>
</dbReference>
<organism evidence="9 10">
    <name type="scientific">Mesotoga infera</name>
    <dbReference type="NCBI Taxonomy" id="1236046"/>
    <lineage>
        <taxon>Bacteria</taxon>
        <taxon>Thermotogati</taxon>
        <taxon>Thermotogota</taxon>
        <taxon>Thermotogae</taxon>
        <taxon>Kosmotogales</taxon>
        <taxon>Kosmotogaceae</taxon>
        <taxon>Mesotoga</taxon>
    </lineage>
</organism>
<keyword evidence="4" id="KW-0547">Nucleotide-binding</keyword>
<dbReference type="PANTHER" id="PTHR43071">
    <property type="entry name" value="2-AMINO-4-HYDROXY-6-HYDROXYMETHYLDIHYDROPTERIDINE PYROPHOSPHOKINASE"/>
    <property type="match status" value="1"/>
</dbReference>
<evidence type="ECO:0000256" key="5">
    <source>
        <dbReference type="ARBA" id="ARBA00022777"/>
    </source>
</evidence>
<protein>
    <recommendedName>
        <fullName evidence="2">2-amino-4-hydroxy-6-hydroxymethyldihydropteridine diphosphokinase</fullName>
        <ecNumber evidence="2">2.7.6.3</ecNumber>
    </recommendedName>
</protein>
<dbReference type="SUPFAM" id="SSF55083">
    <property type="entry name" value="6-hydroxymethyl-7,8-dihydropterin pyrophosphokinase, HPPK"/>
    <property type="match status" value="1"/>
</dbReference>
<proteinExistence type="predicted"/>
<keyword evidence="3" id="KW-0808">Transferase</keyword>
<evidence type="ECO:0000256" key="2">
    <source>
        <dbReference type="ARBA" id="ARBA00013253"/>
    </source>
</evidence>
<dbReference type="GO" id="GO:0046654">
    <property type="term" value="P:tetrahydrofolate biosynthetic process"/>
    <property type="evidence" value="ECO:0007669"/>
    <property type="project" value="UniProtKB-UniPathway"/>
</dbReference>
<reference evidence="9 10" key="1">
    <citation type="submission" date="2017-01" db="EMBL/GenBank/DDBJ databases">
        <authorList>
            <person name="Erauso G."/>
        </authorList>
    </citation>
    <scope>NUCLEOTIDE SEQUENCE [LARGE SCALE GENOMIC DNA]</scope>
    <source>
        <strain evidence="9">MESINF1</strain>
    </source>
</reference>
<dbReference type="UniPathway" id="UPA00077">
    <property type="reaction ID" value="UER00155"/>
</dbReference>
<feature type="domain" description="7,8-dihydro-6-hydroxymethylpterin-pyrophosphokinase" evidence="8">
    <location>
        <begin position="88"/>
        <end position="99"/>
    </location>
</feature>
<dbReference type="GO" id="GO:0003848">
    <property type="term" value="F:2-amino-4-hydroxy-6-hydroxymethyldihydropteridine diphosphokinase activity"/>
    <property type="evidence" value="ECO:0007669"/>
    <property type="project" value="UniProtKB-EC"/>
</dbReference>
<evidence type="ECO:0000256" key="7">
    <source>
        <dbReference type="ARBA" id="ARBA00022909"/>
    </source>
</evidence>
<dbReference type="KEGG" id="minf:MESINF_2072"/>
<dbReference type="GO" id="GO:0016301">
    <property type="term" value="F:kinase activity"/>
    <property type="evidence" value="ECO:0007669"/>
    <property type="project" value="UniProtKB-KW"/>
</dbReference>
<name>A0A7Z7LG92_9BACT</name>
<dbReference type="Pfam" id="PF01288">
    <property type="entry name" value="HPPK"/>
    <property type="match status" value="1"/>
</dbReference>
<sequence length="175" mass="19665">MENEIYLGFGSNLGDRLENLKMAFDGLKECGAVCKKVSAVFLSSPYGGVEQPDFLNCVGKFFFCGSPYSLLDAIFRIEESLGRVRSVRWGPRTIDIDILLYGEEIIESNTLTIPHSDIINRAFVLVPLLEIDSGIVDPRSGRPYSEFLDRLDRSEWPEIYMKADDFARAAGLEVK</sequence>
<evidence type="ECO:0000259" key="8">
    <source>
        <dbReference type="PROSITE" id="PS00794"/>
    </source>
</evidence>